<proteinExistence type="predicted"/>
<dbReference type="HOGENOM" id="CLU_1797144_0_0_1"/>
<organism evidence="1 2">
    <name type="scientific">Phanerochaete carnosa (strain HHB-10118-sp)</name>
    <name type="common">White-rot fungus</name>
    <name type="synonym">Peniophora carnosa</name>
    <dbReference type="NCBI Taxonomy" id="650164"/>
    <lineage>
        <taxon>Eukaryota</taxon>
        <taxon>Fungi</taxon>
        <taxon>Dikarya</taxon>
        <taxon>Basidiomycota</taxon>
        <taxon>Agaricomycotina</taxon>
        <taxon>Agaricomycetes</taxon>
        <taxon>Polyporales</taxon>
        <taxon>Phanerochaetaceae</taxon>
        <taxon>Phanerochaete</taxon>
    </lineage>
</organism>
<dbReference type="Proteomes" id="UP000008370">
    <property type="component" value="Unassembled WGS sequence"/>
</dbReference>
<protein>
    <submittedName>
        <fullName evidence="1">Uncharacterized protein</fullName>
    </submittedName>
</protein>
<accession>K5WKB8</accession>
<gene>
    <name evidence="1" type="ORF">PHACADRAFT_200651</name>
</gene>
<evidence type="ECO:0000313" key="2">
    <source>
        <dbReference type="Proteomes" id="UP000008370"/>
    </source>
</evidence>
<dbReference type="EMBL" id="JH930478">
    <property type="protein sequence ID" value="EKM50712.1"/>
    <property type="molecule type" value="Genomic_DNA"/>
</dbReference>
<name>K5WKB8_PHACS</name>
<dbReference type="OrthoDB" id="26242at2759"/>
<dbReference type="AlphaFoldDB" id="K5WKB8"/>
<sequence>MSKITRTFLATLDPNRRARVSSVNAANEPTPAEFLGISSSDPADHWLYSLRPPLVPGVPNEPESAFNMSRYRNNYTTSLAIVAKLGKTPFESYVRLKATALMDVLKEIRPYVFETLVYLTRESAQRQPRSLGALVEYVAEKALC</sequence>
<reference evidence="1 2" key="1">
    <citation type="journal article" date="2012" name="BMC Genomics">
        <title>Comparative genomics of the white-rot fungi, Phanerochaete carnosa and P. chrysosporium, to elucidate the genetic basis of the distinct wood types they colonize.</title>
        <authorList>
            <person name="Suzuki H."/>
            <person name="MacDonald J."/>
            <person name="Syed K."/>
            <person name="Salamov A."/>
            <person name="Hori C."/>
            <person name="Aerts A."/>
            <person name="Henrissat B."/>
            <person name="Wiebenga A."/>
            <person name="vanKuyk P.A."/>
            <person name="Barry K."/>
            <person name="Lindquist E."/>
            <person name="LaButti K."/>
            <person name="Lapidus A."/>
            <person name="Lucas S."/>
            <person name="Coutinho P."/>
            <person name="Gong Y."/>
            <person name="Samejima M."/>
            <person name="Mahadevan R."/>
            <person name="Abou-Zaid M."/>
            <person name="de Vries R.P."/>
            <person name="Igarashi K."/>
            <person name="Yadav J.S."/>
            <person name="Grigoriev I.V."/>
            <person name="Master E.R."/>
        </authorList>
    </citation>
    <scope>NUCLEOTIDE SEQUENCE [LARGE SCALE GENOMIC DNA]</scope>
    <source>
        <strain evidence="1 2">HHB-10118-sp</strain>
    </source>
</reference>
<evidence type="ECO:0000313" key="1">
    <source>
        <dbReference type="EMBL" id="EKM50712.1"/>
    </source>
</evidence>
<keyword evidence="2" id="KW-1185">Reference proteome</keyword>
<dbReference type="InParanoid" id="K5WKB8"/>
<dbReference type="GeneID" id="18911526"/>
<dbReference type="RefSeq" id="XP_007400975.1">
    <property type="nucleotide sequence ID" value="XM_007400913.1"/>
</dbReference>
<dbReference type="KEGG" id="pco:PHACADRAFT_200651"/>